<dbReference type="Gene3D" id="1.10.8.270">
    <property type="entry name" value="putative rabgap domain of human tbc1 domain family member 14 like domains"/>
    <property type="match status" value="1"/>
</dbReference>
<dbReference type="SUPFAM" id="SSF47923">
    <property type="entry name" value="Ypt/Rab-GAP domain of gyp1p"/>
    <property type="match status" value="2"/>
</dbReference>
<evidence type="ECO:0000256" key="3">
    <source>
        <dbReference type="ARBA" id="ARBA00082648"/>
    </source>
</evidence>
<dbReference type="AlphaFoldDB" id="A0A261Y2Y7"/>
<dbReference type="Proteomes" id="UP000242875">
    <property type="component" value="Unassembled WGS sequence"/>
</dbReference>
<accession>A0A261Y2Y7</accession>
<protein>
    <recommendedName>
        <fullName evidence="2">GTPase-activating protein GYP7</fullName>
    </recommendedName>
    <alternativeName>
        <fullName evidence="3">GAP for YPT7</fullName>
    </alternativeName>
</protein>
<dbReference type="InterPro" id="IPR035969">
    <property type="entry name" value="Rab-GAP_TBC_sf"/>
</dbReference>
<keyword evidence="7" id="KW-1185">Reference proteome</keyword>
<dbReference type="SMART" id="SM00164">
    <property type="entry name" value="TBC"/>
    <property type="match status" value="1"/>
</dbReference>
<proteinExistence type="predicted"/>
<dbReference type="EMBL" id="MVBO01000025">
    <property type="protein sequence ID" value="OZJ04973.1"/>
    <property type="molecule type" value="Genomic_DNA"/>
</dbReference>
<dbReference type="PROSITE" id="PS50086">
    <property type="entry name" value="TBC_RABGAP"/>
    <property type="match status" value="1"/>
</dbReference>
<dbReference type="Gene3D" id="1.10.472.80">
    <property type="entry name" value="Ypt/Rab-GAP domain of gyp1p, domain 3"/>
    <property type="match status" value="1"/>
</dbReference>
<dbReference type="FunFam" id="1.10.472.80:FF:000005">
    <property type="entry name" value="TBC1 domain family member 15"/>
    <property type="match status" value="1"/>
</dbReference>
<feature type="region of interest" description="Disordered" evidence="4">
    <location>
        <begin position="211"/>
        <end position="254"/>
    </location>
</feature>
<dbReference type="GO" id="GO:0005737">
    <property type="term" value="C:cytoplasm"/>
    <property type="evidence" value="ECO:0007669"/>
    <property type="project" value="UniProtKB-ARBA"/>
</dbReference>
<evidence type="ECO:0000259" key="5">
    <source>
        <dbReference type="PROSITE" id="PS50086"/>
    </source>
</evidence>
<evidence type="ECO:0000256" key="1">
    <source>
        <dbReference type="ARBA" id="ARBA00022468"/>
    </source>
</evidence>
<feature type="compositionally biased region" description="Polar residues" evidence="4">
    <location>
        <begin position="211"/>
        <end position="233"/>
    </location>
</feature>
<organism evidence="6 7">
    <name type="scientific">Bifiguratus adelaidae</name>
    <dbReference type="NCBI Taxonomy" id="1938954"/>
    <lineage>
        <taxon>Eukaryota</taxon>
        <taxon>Fungi</taxon>
        <taxon>Fungi incertae sedis</taxon>
        <taxon>Mucoromycota</taxon>
        <taxon>Mucoromycotina</taxon>
        <taxon>Endogonomycetes</taxon>
        <taxon>Endogonales</taxon>
        <taxon>Endogonales incertae sedis</taxon>
        <taxon>Bifiguratus</taxon>
    </lineage>
</organism>
<feature type="domain" description="Rab-GAP TBC" evidence="5">
    <location>
        <begin position="455"/>
        <end position="675"/>
    </location>
</feature>
<evidence type="ECO:0000313" key="7">
    <source>
        <dbReference type="Proteomes" id="UP000242875"/>
    </source>
</evidence>
<feature type="compositionally biased region" description="Basic and acidic residues" evidence="4">
    <location>
        <begin position="791"/>
        <end position="802"/>
    </location>
</feature>
<keyword evidence="1" id="KW-0343">GTPase activation</keyword>
<dbReference type="GO" id="GO:0005096">
    <property type="term" value="F:GTPase activator activity"/>
    <property type="evidence" value="ECO:0007669"/>
    <property type="project" value="UniProtKB-KW"/>
</dbReference>
<feature type="region of interest" description="Disordered" evidence="4">
    <location>
        <begin position="782"/>
        <end position="802"/>
    </location>
</feature>
<comment type="caution">
    <text evidence="6">The sequence shown here is derived from an EMBL/GenBank/DDBJ whole genome shotgun (WGS) entry which is preliminary data.</text>
</comment>
<dbReference type="InterPro" id="IPR000195">
    <property type="entry name" value="Rab-GAP-TBC_dom"/>
</dbReference>
<reference evidence="6 7" key="1">
    <citation type="journal article" date="2017" name="Mycologia">
        <title>Bifiguratus adelaidae, gen. et sp. nov., a new member of Mucoromycotina in endophytic and soil-dwelling habitats.</title>
        <authorList>
            <person name="Torres-Cruz T.J."/>
            <person name="Billingsley Tobias T.L."/>
            <person name="Almatruk M."/>
            <person name="Hesse C."/>
            <person name="Kuske C.R."/>
            <person name="Desiro A."/>
            <person name="Benucci G.M."/>
            <person name="Bonito G."/>
            <person name="Stajich J.E."/>
            <person name="Dunlap C."/>
            <person name="Arnold A.E."/>
            <person name="Porras-Alfaro A."/>
        </authorList>
    </citation>
    <scope>NUCLEOTIDE SEQUENCE [LARGE SCALE GENOMIC DNA]</scope>
    <source>
        <strain evidence="6 7">AZ0501</strain>
    </source>
</reference>
<dbReference type="OrthoDB" id="10264062at2759"/>
<dbReference type="Pfam" id="PF00566">
    <property type="entry name" value="RabGAP-TBC"/>
    <property type="match status" value="1"/>
</dbReference>
<evidence type="ECO:0000313" key="6">
    <source>
        <dbReference type="EMBL" id="OZJ04973.1"/>
    </source>
</evidence>
<gene>
    <name evidence="6" type="ORF">BZG36_01763</name>
</gene>
<sequence>MGGGPHPEETGIRLESGVVKALDMDNPRNSAILLFAEPGHLVTEQSRTSGWFCIIEQEFQRGIGFIPGYETSDTVKTALAKARALSKQVATQQPLKQKPQEITIPVSVSGNVTTASNTISNFITLKSVKTITLSKLVKECKSRIDVEADVSTNNRHLVVEYDTLTSEDDKLGVGQRIVQFLGHYITMYRDPSHANVYLANDAAAQETSPNLDVPMKQSSASVTSNTSPATSRPASAVSGRDEAQFPTADSRSNRAGSSFVYSTPMIHPAAGIGATPVLVPTRSDGQTALPFEPLVSVVKEARWNVLESFSKITRFTKETAAHLMESPLARPLVPLLPPEMQVMLRNETLKQTMDDYDSMRVYLAKWAQSLQTESARQQDEATRYNRVGIWGFADGWDDDDAVDVLAVLASDHEGIPTHTRQEPLNAEEWLRSFDSRTGQLSVGEPHIRESIFRGGVESDIRVEVWKFMLGVYTWEMDAEEREATRRSKVEQYWELKNEWFSSPELQSTDEFAEQKHRIEKDVHRTDRLVPIYEPEDMPNPNPNMVGGTNRNLESLKDILVTYNRYNPELGYVQGMSDLLAPLFEVMGDEAMAFWCFVGFMERVQGNFYRDQSGMHRQLTTLNELLQFMDPKLSKHLEKADSSNLFFCFRWLLVVFKREFPFEQVKRLWEILWSDYITDEFHLFVALAILDHHREVIMDHLIQFDEILKYINDLSMTINLEETLQRAEILFYQFRRRMQVVEEQRSDLAEQRQRVTGDMVAIQKIDAELQRLPRITEHLRRLDGRQGVNDNDQTKDDGLRKRA</sequence>
<evidence type="ECO:0000256" key="2">
    <source>
        <dbReference type="ARBA" id="ARBA00072091"/>
    </source>
</evidence>
<evidence type="ECO:0000256" key="4">
    <source>
        <dbReference type="SAM" id="MobiDB-lite"/>
    </source>
</evidence>
<dbReference type="PANTHER" id="PTHR22957:SF502">
    <property type="entry name" value="SMALL G PROTEIN SIGNALING MODULATOR 2-RELATED"/>
    <property type="match status" value="1"/>
</dbReference>
<dbReference type="PANTHER" id="PTHR22957">
    <property type="entry name" value="TBC1 DOMAIN FAMILY MEMBER GTPASE-ACTIVATING PROTEIN"/>
    <property type="match status" value="1"/>
</dbReference>
<name>A0A261Y2Y7_9FUNG</name>